<sequence length="69" mass="7697">MRNLLLATLCALTLAGCASDYFIATTDGRMLNAEGKPQFDETTGMLEFQDNDGRKQQIPMTDVKQVIER</sequence>
<dbReference type="PANTHER" id="PTHR37011">
    <property type="entry name" value="POT FAMILY PEPTIDE TRANSPORT PROTEIN-RELATED"/>
    <property type="match status" value="1"/>
</dbReference>
<evidence type="ECO:0000259" key="8">
    <source>
        <dbReference type="Pfam" id="PF06004"/>
    </source>
</evidence>
<evidence type="ECO:0000256" key="1">
    <source>
        <dbReference type="ARBA" id="ARBA00022475"/>
    </source>
</evidence>
<dbReference type="InterPro" id="IPR047807">
    <property type="entry name" value="YgdI/YgdR-like_SH3-like"/>
</dbReference>
<organism evidence="9 10">
    <name type="scientific">Pseudomonas matsuisoli</name>
    <dbReference type="NCBI Taxonomy" id="1515666"/>
    <lineage>
        <taxon>Bacteria</taxon>
        <taxon>Pseudomonadati</taxon>
        <taxon>Pseudomonadota</taxon>
        <taxon>Gammaproteobacteria</taxon>
        <taxon>Pseudomonadales</taxon>
        <taxon>Pseudomonadaceae</taxon>
        <taxon>Pseudomonas</taxon>
    </lineage>
</organism>
<dbReference type="PROSITE" id="PS51257">
    <property type="entry name" value="PROKAR_LIPOPROTEIN"/>
    <property type="match status" value="1"/>
</dbReference>
<dbReference type="Pfam" id="PF06004">
    <property type="entry name" value="DUF903"/>
    <property type="match status" value="1"/>
</dbReference>
<dbReference type="Proteomes" id="UP000635983">
    <property type="component" value="Unassembled WGS sequence"/>
</dbReference>
<evidence type="ECO:0000313" key="10">
    <source>
        <dbReference type="Proteomes" id="UP000635983"/>
    </source>
</evidence>
<dbReference type="InterPro" id="IPR010920">
    <property type="entry name" value="LSM_dom_sf"/>
</dbReference>
<evidence type="ECO:0000256" key="5">
    <source>
        <dbReference type="ARBA" id="ARBA00023288"/>
    </source>
</evidence>
<evidence type="ECO:0000256" key="4">
    <source>
        <dbReference type="ARBA" id="ARBA00023139"/>
    </source>
</evidence>
<accession>A0A917V0T2</accession>
<feature type="domain" description="Lipoprotein YgdI/YgdR-like SH3-like" evidence="8">
    <location>
        <begin position="20"/>
        <end position="68"/>
    </location>
</feature>
<dbReference type="Gene3D" id="2.30.30.100">
    <property type="match status" value="1"/>
</dbReference>
<evidence type="ECO:0000313" key="9">
    <source>
        <dbReference type="EMBL" id="GGK05948.1"/>
    </source>
</evidence>
<keyword evidence="5" id="KW-0449">Lipoprotein</keyword>
<dbReference type="RefSeq" id="WP_188985007.1">
    <property type="nucleotide sequence ID" value="NZ_BMPO01000009.1"/>
</dbReference>
<evidence type="ECO:0000256" key="7">
    <source>
        <dbReference type="SAM" id="SignalP"/>
    </source>
</evidence>
<dbReference type="NCBIfam" id="NF033216">
    <property type="entry name" value="lipo_YgdI_YgdR"/>
    <property type="match status" value="1"/>
</dbReference>
<feature type="region of interest" description="Disordered" evidence="6">
    <location>
        <begin position="50"/>
        <end position="69"/>
    </location>
</feature>
<dbReference type="AlphaFoldDB" id="A0A917V0T2"/>
<comment type="caution">
    <text evidence="9">The sequence shown here is derived from an EMBL/GenBank/DDBJ whole genome shotgun (WGS) entry which is preliminary data.</text>
</comment>
<dbReference type="InterPro" id="IPR010305">
    <property type="entry name" value="YgdI/YgdR-like"/>
</dbReference>
<dbReference type="PANTHER" id="PTHR37011:SF1">
    <property type="entry name" value="POT FAMILY PEPTIDE TRANSPORT PROTEIN"/>
    <property type="match status" value="1"/>
</dbReference>
<proteinExistence type="predicted"/>
<protein>
    <recommendedName>
        <fullName evidence="8">Lipoprotein YgdI/YgdR-like SH3-like domain-containing protein</fullName>
    </recommendedName>
</protein>
<dbReference type="EMBL" id="BMPO01000009">
    <property type="protein sequence ID" value="GGK05948.1"/>
    <property type="molecule type" value="Genomic_DNA"/>
</dbReference>
<dbReference type="SUPFAM" id="SSF50182">
    <property type="entry name" value="Sm-like ribonucleoproteins"/>
    <property type="match status" value="1"/>
</dbReference>
<evidence type="ECO:0000256" key="6">
    <source>
        <dbReference type="SAM" id="MobiDB-lite"/>
    </source>
</evidence>
<feature type="chain" id="PRO_5037471730" description="Lipoprotein YgdI/YgdR-like SH3-like domain-containing protein" evidence="7">
    <location>
        <begin position="19"/>
        <end position="69"/>
    </location>
</feature>
<reference evidence="9" key="1">
    <citation type="journal article" date="2014" name="Int. J. Syst. Evol. Microbiol.">
        <title>Complete genome sequence of Corynebacterium casei LMG S-19264T (=DSM 44701T), isolated from a smear-ripened cheese.</title>
        <authorList>
            <consortium name="US DOE Joint Genome Institute (JGI-PGF)"/>
            <person name="Walter F."/>
            <person name="Albersmeier A."/>
            <person name="Kalinowski J."/>
            <person name="Ruckert C."/>
        </authorList>
    </citation>
    <scope>NUCLEOTIDE SEQUENCE</scope>
    <source>
        <strain evidence="9">JCM 30078</strain>
    </source>
</reference>
<keyword evidence="1" id="KW-1003">Cell membrane</keyword>
<gene>
    <name evidence="9" type="ORF">GCM10009304_35010</name>
</gene>
<feature type="signal peptide" evidence="7">
    <location>
        <begin position="1"/>
        <end position="18"/>
    </location>
</feature>
<keyword evidence="10" id="KW-1185">Reference proteome</keyword>
<name>A0A917V0T2_9PSED</name>
<evidence type="ECO:0000256" key="3">
    <source>
        <dbReference type="ARBA" id="ARBA00023136"/>
    </source>
</evidence>
<evidence type="ECO:0000256" key="2">
    <source>
        <dbReference type="ARBA" id="ARBA00022729"/>
    </source>
</evidence>
<reference evidence="9" key="2">
    <citation type="submission" date="2020-09" db="EMBL/GenBank/DDBJ databases">
        <authorList>
            <person name="Sun Q."/>
            <person name="Ohkuma M."/>
        </authorList>
    </citation>
    <scope>NUCLEOTIDE SEQUENCE</scope>
    <source>
        <strain evidence="9">JCM 30078</strain>
    </source>
</reference>
<keyword evidence="3" id="KW-0472">Membrane</keyword>
<keyword evidence="4" id="KW-0564">Palmitate</keyword>
<keyword evidence="2 7" id="KW-0732">Signal</keyword>